<dbReference type="Proteomes" id="UP000095767">
    <property type="component" value="Unassembled WGS sequence"/>
</dbReference>
<keyword evidence="3" id="KW-1185">Reference proteome</keyword>
<dbReference type="OrthoDB" id="1430376at2759"/>
<dbReference type="AlphaFoldDB" id="A0A1E5WA74"/>
<feature type="region of interest" description="Disordered" evidence="1">
    <location>
        <begin position="41"/>
        <end position="75"/>
    </location>
</feature>
<evidence type="ECO:0000256" key="1">
    <source>
        <dbReference type="SAM" id="MobiDB-lite"/>
    </source>
</evidence>
<feature type="compositionally biased region" description="Low complexity" evidence="1">
    <location>
        <begin position="45"/>
        <end position="54"/>
    </location>
</feature>
<dbReference type="EMBL" id="LWDX02015677">
    <property type="protein sequence ID" value="OEL34326.1"/>
    <property type="molecule type" value="Genomic_DNA"/>
</dbReference>
<evidence type="ECO:0000313" key="3">
    <source>
        <dbReference type="Proteomes" id="UP000095767"/>
    </source>
</evidence>
<comment type="caution">
    <text evidence="2">The sequence shown here is derived from an EMBL/GenBank/DDBJ whole genome shotgun (WGS) entry which is preliminary data.</text>
</comment>
<accession>A0A1E5WA74</accession>
<organism evidence="2 3">
    <name type="scientific">Dichanthelium oligosanthes</name>
    <dbReference type="NCBI Taxonomy" id="888268"/>
    <lineage>
        <taxon>Eukaryota</taxon>
        <taxon>Viridiplantae</taxon>
        <taxon>Streptophyta</taxon>
        <taxon>Embryophyta</taxon>
        <taxon>Tracheophyta</taxon>
        <taxon>Spermatophyta</taxon>
        <taxon>Magnoliopsida</taxon>
        <taxon>Liliopsida</taxon>
        <taxon>Poales</taxon>
        <taxon>Poaceae</taxon>
        <taxon>PACMAD clade</taxon>
        <taxon>Panicoideae</taxon>
        <taxon>Panicodae</taxon>
        <taxon>Paniceae</taxon>
        <taxon>Dichantheliinae</taxon>
        <taxon>Dichanthelium</taxon>
    </lineage>
</organism>
<name>A0A1E5WA74_9POAL</name>
<evidence type="ECO:0000313" key="2">
    <source>
        <dbReference type="EMBL" id="OEL34326.1"/>
    </source>
</evidence>
<proteinExistence type="predicted"/>
<sequence>MASAGHLAPVGTEVAQDCVSMLGDAINLLGQSVEAMERLVRKEQSGGQAAGSSSLNGFKPEAVHRHVIGGKPGGRSMRNVERLIHEVLLA</sequence>
<reference evidence="2 3" key="1">
    <citation type="submission" date="2016-09" db="EMBL/GenBank/DDBJ databases">
        <title>The draft genome of Dichanthelium oligosanthes: A C3 panicoid grass species.</title>
        <authorList>
            <person name="Studer A.J."/>
            <person name="Schnable J.C."/>
            <person name="Brutnell T.P."/>
        </authorList>
    </citation>
    <scope>NUCLEOTIDE SEQUENCE [LARGE SCALE GENOMIC DNA]</scope>
    <source>
        <strain evidence="3">cv. Kellogg 1175</strain>
        <tissue evidence="2">Leaf</tissue>
    </source>
</reference>
<protein>
    <submittedName>
        <fullName evidence="2">Uncharacterized protein</fullName>
    </submittedName>
</protein>
<gene>
    <name evidence="2" type="ORF">BAE44_0004657</name>
</gene>